<protein>
    <recommendedName>
        <fullName evidence="2">DUF6651 domain-containing protein</fullName>
    </recommendedName>
</protein>
<feature type="domain" description="DUF6651" evidence="2">
    <location>
        <begin position="125"/>
        <end position="226"/>
    </location>
</feature>
<feature type="compositionally biased region" description="Gly residues" evidence="1">
    <location>
        <begin position="218"/>
        <end position="231"/>
    </location>
</feature>
<dbReference type="Proteomes" id="UP000192721">
    <property type="component" value="Unassembled WGS sequence"/>
</dbReference>
<evidence type="ECO:0000313" key="3">
    <source>
        <dbReference type="EMBL" id="OQS42330.1"/>
    </source>
</evidence>
<dbReference type="AlphaFoldDB" id="A0A1W0D5Q2"/>
<organism evidence="3 4">
    <name type="scientific">Chromobacterium haemolyticum</name>
    <dbReference type="NCBI Taxonomy" id="394935"/>
    <lineage>
        <taxon>Bacteria</taxon>
        <taxon>Pseudomonadati</taxon>
        <taxon>Pseudomonadota</taxon>
        <taxon>Betaproteobacteria</taxon>
        <taxon>Neisseriales</taxon>
        <taxon>Chromobacteriaceae</taxon>
        <taxon>Chromobacterium</taxon>
    </lineage>
</organism>
<feature type="region of interest" description="Disordered" evidence="1">
    <location>
        <begin position="215"/>
        <end position="236"/>
    </location>
</feature>
<dbReference type="RefSeq" id="WP_081554911.1">
    <property type="nucleotide sequence ID" value="NZ_MUKV01000005.1"/>
</dbReference>
<evidence type="ECO:0000259" key="2">
    <source>
        <dbReference type="Pfam" id="PF20356"/>
    </source>
</evidence>
<accession>A0A1W0D5Q2</accession>
<evidence type="ECO:0000256" key="1">
    <source>
        <dbReference type="SAM" id="MobiDB-lite"/>
    </source>
</evidence>
<proteinExistence type="predicted"/>
<comment type="caution">
    <text evidence="3">The sequence shown here is derived from an EMBL/GenBank/DDBJ whole genome shotgun (WGS) entry which is preliminary data.</text>
</comment>
<reference evidence="3 4" key="1">
    <citation type="submission" date="2017-02" db="EMBL/GenBank/DDBJ databases">
        <title>Chromobacterium haemolyticum H5244.</title>
        <authorList>
            <person name="Gulvik C.A."/>
        </authorList>
    </citation>
    <scope>NUCLEOTIDE SEQUENCE [LARGE SCALE GENOMIC DNA]</scope>
    <source>
        <strain evidence="3 4">H5244</strain>
    </source>
</reference>
<dbReference type="Pfam" id="PF20356">
    <property type="entry name" value="DUF6651"/>
    <property type="match status" value="1"/>
</dbReference>
<gene>
    <name evidence="3" type="ORF">B0T45_05955</name>
</gene>
<sequence>MKLKLNEQGFAYVQDGKPVFVDDHGKDIAFDAVGTKETISRLNAEAKSHREAKEAAEAALKNFEGIADPAAALKALETLKNIDDKRLVDAGQVEQIKQQTAQAYEQRIQAQEKAHGETLNRITQERDSLQTTLFNERIGGQFERSGFIKENLITPPDMVRAVFGNAFKVEGDKVVAYDHTGNKIFSRSRPGEIASFDEALEQLVDHYPNRDYILKGTGSSGGGSQGGGQGARGKTINRAAFDSMDASARSEFLKNGGTLTD</sequence>
<name>A0A1W0D5Q2_9NEIS</name>
<dbReference type="InterPro" id="IPR046593">
    <property type="entry name" value="DUF6651"/>
</dbReference>
<evidence type="ECO:0000313" key="4">
    <source>
        <dbReference type="Proteomes" id="UP000192721"/>
    </source>
</evidence>
<dbReference type="EMBL" id="MUKV01000005">
    <property type="protein sequence ID" value="OQS42330.1"/>
    <property type="molecule type" value="Genomic_DNA"/>
</dbReference>